<proteinExistence type="inferred from homology"/>
<dbReference type="AlphaFoldDB" id="A0A562WFR3"/>
<dbReference type="PROSITE" id="PS51755">
    <property type="entry name" value="OMPR_PHOB"/>
    <property type="match status" value="1"/>
</dbReference>
<keyword evidence="4" id="KW-0804">Transcription</keyword>
<evidence type="ECO:0000256" key="2">
    <source>
        <dbReference type="ARBA" id="ARBA00023015"/>
    </source>
</evidence>
<dbReference type="Gene3D" id="1.25.40.10">
    <property type="entry name" value="Tetratricopeptide repeat domain"/>
    <property type="match status" value="1"/>
</dbReference>
<dbReference type="InterPro" id="IPR016032">
    <property type="entry name" value="Sig_transdc_resp-reg_C-effctor"/>
</dbReference>
<dbReference type="PANTHER" id="PTHR35807:SF1">
    <property type="entry name" value="TRANSCRIPTIONAL REGULATOR REDD"/>
    <property type="match status" value="1"/>
</dbReference>
<dbReference type="GO" id="GO:0003677">
    <property type="term" value="F:DNA binding"/>
    <property type="evidence" value="ECO:0007669"/>
    <property type="project" value="UniProtKB-UniRule"/>
</dbReference>
<dbReference type="InterPro" id="IPR051677">
    <property type="entry name" value="AfsR-DnrI-RedD_regulator"/>
</dbReference>
<evidence type="ECO:0000256" key="4">
    <source>
        <dbReference type="ARBA" id="ARBA00023163"/>
    </source>
</evidence>
<dbReference type="InterPro" id="IPR001867">
    <property type="entry name" value="OmpR/PhoB-type_DNA-bd"/>
</dbReference>
<organism evidence="5 6">
    <name type="scientific">Micromonospora sagamiensis</name>
    <dbReference type="NCBI Taxonomy" id="47875"/>
    <lineage>
        <taxon>Bacteria</taxon>
        <taxon>Bacillati</taxon>
        <taxon>Actinomycetota</taxon>
        <taxon>Actinomycetes</taxon>
        <taxon>Micromonosporales</taxon>
        <taxon>Micromonosporaceae</taxon>
        <taxon>Micromonospora</taxon>
    </lineage>
</organism>
<dbReference type="InterPro" id="IPR003593">
    <property type="entry name" value="AAA+_ATPase"/>
</dbReference>
<dbReference type="Pfam" id="PF03704">
    <property type="entry name" value="BTAD"/>
    <property type="match status" value="1"/>
</dbReference>
<dbReference type="SMART" id="SM00862">
    <property type="entry name" value="Trans_reg_C"/>
    <property type="match status" value="1"/>
</dbReference>
<reference evidence="5 6" key="1">
    <citation type="submission" date="2019-07" db="EMBL/GenBank/DDBJ databases">
        <title>R&amp;d 2014.</title>
        <authorList>
            <person name="Klenk H.-P."/>
        </authorList>
    </citation>
    <scope>NUCLEOTIDE SEQUENCE [LARGE SCALE GENOMIC DNA]</scope>
    <source>
        <strain evidence="5 6">DSM 43912</strain>
    </source>
</reference>
<dbReference type="GO" id="GO:0043531">
    <property type="term" value="F:ADP binding"/>
    <property type="evidence" value="ECO:0007669"/>
    <property type="project" value="InterPro"/>
</dbReference>
<keyword evidence="6" id="KW-1185">Reference proteome</keyword>
<sequence length="737" mass="79299">MRFHVLGPLQVLSDDALLPVRGAREQRILAMLLLNADQPVALGYLINAVWDDNPPTTAATQVRNRVSRLRRSWRSATTRPEDTLRTVGNGYLLQLAGHGLDVRDFERHVSSAREAAGADDREEAARLLRAALGCWRGPALYGIGGEAVTAAATLLEERRLLVTEECLGHELATGRHQQLVVELSALVHTHPLRERFTHHLMLALYRSGRQADALACYQRYLGVLRDELGLDPSPELQTLHQAILRRSPAIDPPVGWRPEPVGPAPAVVTPTAAAPVGRARTTAPAAGAPVARPAEIPADLVDFTGRVRELDALDALLPARNEPPASGMSIIAITGTAGVGKTALAVRCAHRVAVRFPDGQLHVNLRGYSPTSPMPPIEALTTMLRALGVGAGHVPGQPDEAARLFRSMLAGRRVLLVLDDARSAEQVRPLLPGSSGCLVLVTSRNRLDGLVASHGARRLTVEPLGEDDAVELLGRILGPHRVANERKDASRLAHACALLPLALRIAAANLDSEPYRPIAAYVDELHRGDRLAVLRVVDDHQAVRSVFDASYEQLPIGTRRVFRLLGLAPGPDIAVDAVPALTGLDREQAALAVGRLAADHLVGPSGPGRYATHDLLRLYMRQRAEAEDDQTTRTAAVEALLHWYLDHARAATRILHPHLPGLTDLEHPAPTARFGDHAAAVDWLDAERPNLVAAAEHAARYGPRSVAWLLADVLRRAGQQPGQPVTVAAGRSGPAPA</sequence>
<dbReference type="CDD" id="cd15831">
    <property type="entry name" value="BTAD"/>
    <property type="match status" value="1"/>
</dbReference>
<evidence type="ECO:0000313" key="6">
    <source>
        <dbReference type="Proteomes" id="UP000319728"/>
    </source>
</evidence>
<evidence type="ECO:0000256" key="3">
    <source>
        <dbReference type="ARBA" id="ARBA00023125"/>
    </source>
</evidence>
<keyword evidence="3 5" id="KW-0238">DNA-binding</keyword>
<dbReference type="SMART" id="SM01043">
    <property type="entry name" value="BTAD"/>
    <property type="match status" value="1"/>
</dbReference>
<evidence type="ECO:0000313" key="5">
    <source>
        <dbReference type="EMBL" id="TWJ28737.1"/>
    </source>
</evidence>
<dbReference type="Pfam" id="PF00931">
    <property type="entry name" value="NB-ARC"/>
    <property type="match status" value="1"/>
</dbReference>
<accession>A0A562WFR3</accession>
<dbReference type="GO" id="GO:0000160">
    <property type="term" value="P:phosphorelay signal transduction system"/>
    <property type="evidence" value="ECO:0007669"/>
    <property type="project" value="InterPro"/>
</dbReference>
<name>A0A562WFR3_9ACTN</name>
<dbReference type="SUPFAM" id="SSF48452">
    <property type="entry name" value="TPR-like"/>
    <property type="match status" value="1"/>
</dbReference>
<dbReference type="InterPro" id="IPR011990">
    <property type="entry name" value="TPR-like_helical_dom_sf"/>
</dbReference>
<gene>
    <name evidence="5" type="ORF">JD81_02242</name>
</gene>
<dbReference type="InterPro" id="IPR027417">
    <property type="entry name" value="P-loop_NTPase"/>
</dbReference>
<comment type="caution">
    <text evidence="5">The sequence shown here is derived from an EMBL/GenBank/DDBJ whole genome shotgun (WGS) entry which is preliminary data.</text>
</comment>
<dbReference type="PANTHER" id="PTHR35807">
    <property type="entry name" value="TRANSCRIPTIONAL REGULATOR REDD-RELATED"/>
    <property type="match status" value="1"/>
</dbReference>
<dbReference type="InterPro" id="IPR036388">
    <property type="entry name" value="WH-like_DNA-bd_sf"/>
</dbReference>
<keyword evidence="2" id="KW-0805">Transcription regulation</keyword>
<dbReference type="InterPro" id="IPR002182">
    <property type="entry name" value="NB-ARC"/>
</dbReference>
<dbReference type="PRINTS" id="PR00364">
    <property type="entry name" value="DISEASERSIST"/>
</dbReference>
<dbReference type="SUPFAM" id="SSF46894">
    <property type="entry name" value="C-terminal effector domain of the bipartite response regulators"/>
    <property type="match status" value="1"/>
</dbReference>
<dbReference type="Gene3D" id="1.10.10.10">
    <property type="entry name" value="Winged helix-like DNA-binding domain superfamily/Winged helix DNA-binding domain"/>
    <property type="match status" value="1"/>
</dbReference>
<dbReference type="InterPro" id="IPR005158">
    <property type="entry name" value="BTAD"/>
</dbReference>
<protein>
    <submittedName>
        <fullName evidence="5">DNA-binding SARP family transcriptional activator</fullName>
    </submittedName>
</protein>
<comment type="similarity">
    <text evidence="1">Belongs to the AfsR/DnrI/RedD regulatory family.</text>
</comment>
<dbReference type="SMART" id="SM00382">
    <property type="entry name" value="AAA"/>
    <property type="match status" value="1"/>
</dbReference>
<dbReference type="Proteomes" id="UP000319728">
    <property type="component" value="Unassembled WGS sequence"/>
</dbReference>
<dbReference type="EMBL" id="VLLP01000001">
    <property type="protein sequence ID" value="TWJ28737.1"/>
    <property type="molecule type" value="Genomic_DNA"/>
</dbReference>
<evidence type="ECO:0000256" key="1">
    <source>
        <dbReference type="ARBA" id="ARBA00005820"/>
    </source>
</evidence>
<dbReference type="Gene3D" id="3.40.50.300">
    <property type="entry name" value="P-loop containing nucleotide triphosphate hydrolases"/>
    <property type="match status" value="1"/>
</dbReference>
<dbReference type="Pfam" id="PF00486">
    <property type="entry name" value="Trans_reg_C"/>
    <property type="match status" value="1"/>
</dbReference>
<dbReference type="SUPFAM" id="SSF52540">
    <property type="entry name" value="P-loop containing nucleoside triphosphate hydrolases"/>
    <property type="match status" value="1"/>
</dbReference>
<dbReference type="GO" id="GO:0006355">
    <property type="term" value="P:regulation of DNA-templated transcription"/>
    <property type="evidence" value="ECO:0007669"/>
    <property type="project" value="InterPro"/>
</dbReference>
<dbReference type="RefSeq" id="WP_186499799.1">
    <property type="nucleotide sequence ID" value="NZ_AP023438.1"/>
</dbReference>